<dbReference type="AlphaFoldDB" id="A0A077ZSV3"/>
<accession>A0A077ZSV3</accession>
<dbReference type="InParanoid" id="A0A077ZSV3"/>
<feature type="transmembrane region" description="Helical" evidence="1">
    <location>
        <begin position="14"/>
        <end position="32"/>
    </location>
</feature>
<name>A0A077ZSV3_STYLE</name>
<keyword evidence="1" id="KW-1133">Transmembrane helix</keyword>
<keyword evidence="3" id="KW-1185">Reference proteome</keyword>
<keyword evidence="1" id="KW-0472">Membrane</keyword>
<evidence type="ECO:0000313" key="3">
    <source>
        <dbReference type="Proteomes" id="UP000039865"/>
    </source>
</evidence>
<protein>
    <recommendedName>
        <fullName evidence="4">Transmembrane protein</fullName>
    </recommendedName>
</protein>
<evidence type="ECO:0008006" key="4">
    <source>
        <dbReference type="Google" id="ProtNLM"/>
    </source>
</evidence>
<dbReference type="Proteomes" id="UP000039865">
    <property type="component" value="Unassembled WGS sequence"/>
</dbReference>
<sequence>MSSCKKAIVLETNFAYFLFVLLIRGSASAFFKSGMLSILLKEQFTAEKAKKNLFQNTLPTIFVYSLRVLNRIIWQKYSTEIVNEDSLIQTFMIYMVMSRCLTTLYKILRKTKSADIKNQKPNAISSPKQEDLCQAQKISILQKSDMANESLSNLMMSQKKFQIQEQQDLSLFQCLGIDQSDKFIATNIISKNNRLYNESINSKQSRKLNNNLRKRTQFRY</sequence>
<evidence type="ECO:0000256" key="1">
    <source>
        <dbReference type="SAM" id="Phobius"/>
    </source>
</evidence>
<organism evidence="2 3">
    <name type="scientific">Stylonychia lemnae</name>
    <name type="common">Ciliate</name>
    <dbReference type="NCBI Taxonomy" id="5949"/>
    <lineage>
        <taxon>Eukaryota</taxon>
        <taxon>Sar</taxon>
        <taxon>Alveolata</taxon>
        <taxon>Ciliophora</taxon>
        <taxon>Intramacronucleata</taxon>
        <taxon>Spirotrichea</taxon>
        <taxon>Stichotrichia</taxon>
        <taxon>Sporadotrichida</taxon>
        <taxon>Oxytrichidae</taxon>
        <taxon>Stylonychinae</taxon>
        <taxon>Stylonychia</taxon>
    </lineage>
</organism>
<evidence type="ECO:0000313" key="2">
    <source>
        <dbReference type="EMBL" id="CDW72634.1"/>
    </source>
</evidence>
<reference evidence="2 3" key="1">
    <citation type="submission" date="2014-06" db="EMBL/GenBank/DDBJ databases">
        <authorList>
            <person name="Swart Estienne"/>
        </authorList>
    </citation>
    <scope>NUCLEOTIDE SEQUENCE [LARGE SCALE GENOMIC DNA]</scope>
    <source>
        <strain evidence="2 3">130c</strain>
    </source>
</reference>
<keyword evidence="1" id="KW-0812">Transmembrane</keyword>
<dbReference type="EMBL" id="CCKQ01001523">
    <property type="protein sequence ID" value="CDW72634.1"/>
    <property type="molecule type" value="Genomic_DNA"/>
</dbReference>
<proteinExistence type="predicted"/>
<gene>
    <name evidence="2" type="primary">Contig11367.g12148</name>
    <name evidence="2" type="ORF">STYLEM_1597</name>
</gene>